<evidence type="ECO:0000313" key="2">
    <source>
        <dbReference type="EMBL" id="CAG8638121.1"/>
    </source>
</evidence>
<accession>A0A9N9DK98</accession>
<dbReference type="AlphaFoldDB" id="A0A9N9DK98"/>
<organism evidence="2 3">
    <name type="scientific">Paraglomus brasilianum</name>
    <dbReference type="NCBI Taxonomy" id="144538"/>
    <lineage>
        <taxon>Eukaryota</taxon>
        <taxon>Fungi</taxon>
        <taxon>Fungi incertae sedis</taxon>
        <taxon>Mucoromycota</taxon>
        <taxon>Glomeromycotina</taxon>
        <taxon>Glomeromycetes</taxon>
        <taxon>Paraglomerales</taxon>
        <taxon>Paraglomeraceae</taxon>
        <taxon>Paraglomus</taxon>
    </lineage>
</organism>
<keyword evidence="1" id="KW-0175">Coiled coil</keyword>
<reference evidence="2" key="1">
    <citation type="submission" date="2021-06" db="EMBL/GenBank/DDBJ databases">
        <authorList>
            <person name="Kallberg Y."/>
            <person name="Tangrot J."/>
            <person name="Rosling A."/>
        </authorList>
    </citation>
    <scope>NUCLEOTIDE SEQUENCE</scope>
    <source>
        <strain evidence="2">BR232B</strain>
    </source>
</reference>
<protein>
    <submittedName>
        <fullName evidence="2">3314_t:CDS:1</fullName>
    </submittedName>
</protein>
<evidence type="ECO:0000313" key="3">
    <source>
        <dbReference type="Proteomes" id="UP000789739"/>
    </source>
</evidence>
<dbReference type="EMBL" id="CAJVPI010002201">
    <property type="protein sequence ID" value="CAG8638121.1"/>
    <property type="molecule type" value="Genomic_DNA"/>
</dbReference>
<comment type="caution">
    <text evidence="2">The sequence shown here is derived from an EMBL/GenBank/DDBJ whole genome shotgun (WGS) entry which is preliminary data.</text>
</comment>
<dbReference type="OrthoDB" id="2413890at2759"/>
<gene>
    <name evidence="2" type="ORF">PBRASI_LOCUS9619</name>
</gene>
<sequence>MPRIHTLSDIGECKKLGDIPSNRYPPSRTELENQLACANRDREIAIECGNRLANKCSVLDKDNKRIQRNLKQSNNDKEKLSKHSYQLINEVKRLSSELDSLISQITHKDISLNESKIKIKDLQSKIKILETKLSSTQNESKEITALRSMKKILEEIRESRGKVPNASKRMAKKFRIGARRVYEIWEHKERLQQGLDNWDDSPPSDSHNKKLSAIEISINEASTKVAKNIKSKPKLIHNSDQFFISKDSFNKMNKILETKKETIPPEISQKTEDPLKLFKRTQKDAKKSRAVARADIFKLSTLNSKV</sequence>
<name>A0A9N9DK98_9GLOM</name>
<proteinExistence type="predicted"/>
<dbReference type="Proteomes" id="UP000789739">
    <property type="component" value="Unassembled WGS sequence"/>
</dbReference>
<keyword evidence="3" id="KW-1185">Reference proteome</keyword>
<evidence type="ECO:0000256" key="1">
    <source>
        <dbReference type="SAM" id="Coils"/>
    </source>
</evidence>
<feature type="coiled-coil region" evidence="1">
    <location>
        <begin position="112"/>
        <end position="139"/>
    </location>
</feature>